<accession>W9Y1C3</accession>
<name>W9Y1C3_9EURO</name>
<dbReference type="AlphaFoldDB" id="W9Y1C3"/>
<dbReference type="RefSeq" id="XP_007735159.1">
    <property type="nucleotide sequence ID" value="XM_007736969.1"/>
</dbReference>
<comment type="caution">
    <text evidence="1">The sequence shown here is derived from an EMBL/GenBank/DDBJ whole genome shotgun (WGS) entry which is preliminary data.</text>
</comment>
<dbReference type="EMBL" id="AMGY01000005">
    <property type="protein sequence ID" value="EXJ83036.1"/>
    <property type="molecule type" value="Genomic_DNA"/>
</dbReference>
<dbReference type="HOGENOM" id="CLU_030964_0_0_1"/>
<keyword evidence="2" id="KW-1185">Reference proteome</keyword>
<evidence type="ECO:0000313" key="1">
    <source>
        <dbReference type="EMBL" id="EXJ83036.1"/>
    </source>
</evidence>
<dbReference type="STRING" id="1182542.W9Y1C3"/>
<dbReference type="GeneID" id="19170959"/>
<protein>
    <submittedName>
        <fullName evidence="1">Uncharacterized protein</fullName>
    </submittedName>
</protein>
<dbReference type="Proteomes" id="UP000019478">
    <property type="component" value="Unassembled WGS sequence"/>
</dbReference>
<proteinExistence type="predicted"/>
<organism evidence="1 2">
    <name type="scientific">Capronia epimyces CBS 606.96</name>
    <dbReference type="NCBI Taxonomy" id="1182542"/>
    <lineage>
        <taxon>Eukaryota</taxon>
        <taxon>Fungi</taxon>
        <taxon>Dikarya</taxon>
        <taxon>Ascomycota</taxon>
        <taxon>Pezizomycotina</taxon>
        <taxon>Eurotiomycetes</taxon>
        <taxon>Chaetothyriomycetidae</taxon>
        <taxon>Chaetothyriales</taxon>
        <taxon>Herpotrichiellaceae</taxon>
        <taxon>Capronia</taxon>
    </lineage>
</organism>
<dbReference type="eggNOG" id="ENOG502T6RM">
    <property type="taxonomic scope" value="Eukaryota"/>
</dbReference>
<reference evidence="1 2" key="1">
    <citation type="submission" date="2013-03" db="EMBL/GenBank/DDBJ databases">
        <title>The Genome Sequence of Capronia epimyces CBS 606.96.</title>
        <authorList>
            <consortium name="The Broad Institute Genomics Platform"/>
            <person name="Cuomo C."/>
            <person name="de Hoog S."/>
            <person name="Gorbushina A."/>
            <person name="Walker B."/>
            <person name="Young S.K."/>
            <person name="Zeng Q."/>
            <person name="Gargeya S."/>
            <person name="Fitzgerald M."/>
            <person name="Haas B."/>
            <person name="Abouelleil A."/>
            <person name="Allen A.W."/>
            <person name="Alvarado L."/>
            <person name="Arachchi H.M."/>
            <person name="Berlin A.M."/>
            <person name="Chapman S.B."/>
            <person name="Gainer-Dewar J."/>
            <person name="Goldberg J."/>
            <person name="Griggs A."/>
            <person name="Gujja S."/>
            <person name="Hansen M."/>
            <person name="Howarth C."/>
            <person name="Imamovic A."/>
            <person name="Ireland A."/>
            <person name="Larimer J."/>
            <person name="McCowan C."/>
            <person name="Murphy C."/>
            <person name="Pearson M."/>
            <person name="Poon T.W."/>
            <person name="Priest M."/>
            <person name="Roberts A."/>
            <person name="Saif S."/>
            <person name="Shea T."/>
            <person name="Sisk P."/>
            <person name="Sykes S."/>
            <person name="Wortman J."/>
            <person name="Nusbaum C."/>
            <person name="Birren B."/>
        </authorList>
    </citation>
    <scope>NUCLEOTIDE SEQUENCE [LARGE SCALE GENOMIC DNA]</scope>
    <source>
        <strain evidence="1 2">CBS 606.96</strain>
    </source>
</reference>
<evidence type="ECO:0000313" key="2">
    <source>
        <dbReference type="Proteomes" id="UP000019478"/>
    </source>
</evidence>
<dbReference type="OrthoDB" id="4160673at2759"/>
<gene>
    <name evidence="1" type="ORF">A1O3_06853</name>
</gene>
<sequence>MGRKIQRYTRTIEVTKNGLDENLDSFVDDIRPNPLAAKQNTAHLIRRYRDILKLQKEIAKFRDEVVDPTQRCLAELHDIFPSIIGSYKLMFRLHFDVLEYRVINVRIVDTLKLSDYLLQLHDSSYGVQRQGLKMLEFANKESTACVGYCEDALDDPVVKSGPCIESEIRLLQIRFRLLAKSTQSKLSELRAEAQLEPQSADDSRLRASLDAVIDICRRLPTTHDGFLDTVHEFAKALGQEGSSDFRTVPNVKNDTVRKIEKSWGMHEVGFLTTCGESHLYSAKTFPEGCPDCGKSVTAMDDVYRQSSKYLFEKQFLAAMNAGDSKPTKATANNTTTSTNACETSASQEIIVQNAVITERSRAVTSEERVLTAVPTIKPGNVNEFGVANLCVDDCDNATKNISKEAAQKAGHEQSQVDNKEGSIKDLTNEEKFLIAMRGIGKK</sequence>